<feature type="transmembrane region" description="Helical" evidence="5">
    <location>
        <begin position="309"/>
        <end position="333"/>
    </location>
</feature>
<dbReference type="EMBL" id="BQNL01000001">
    <property type="protein sequence ID" value="GKH14187.1"/>
    <property type="molecule type" value="Genomic_DNA"/>
</dbReference>
<dbReference type="Pfam" id="PF01943">
    <property type="entry name" value="Polysacc_synt"/>
    <property type="match status" value="1"/>
</dbReference>
<accession>A0A1Y3V0M1</accession>
<dbReference type="AlphaFoldDB" id="A0A1Y3V0M1"/>
<feature type="transmembrane region" description="Helical" evidence="5">
    <location>
        <begin position="57"/>
        <end position="79"/>
    </location>
</feature>
<organism evidence="7 8">
    <name type="scientific">Bacteroides uniformis</name>
    <dbReference type="NCBI Taxonomy" id="820"/>
    <lineage>
        <taxon>Bacteria</taxon>
        <taxon>Pseudomonadati</taxon>
        <taxon>Bacteroidota</taxon>
        <taxon>Bacteroidia</taxon>
        <taxon>Bacteroidales</taxon>
        <taxon>Bacteroidaceae</taxon>
        <taxon>Bacteroides</taxon>
    </lineage>
</organism>
<dbReference type="RefSeq" id="WP_087332634.1">
    <property type="nucleotide sequence ID" value="NZ_BQNL01000001.1"/>
</dbReference>
<feature type="transmembrane region" description="Helical" evidence="5">
    <location>
        <begin position="157"/>
        <end position="179"/>
    </location>
</feature>
<evidence type="ECO:0000313" key="6">
    <source>
        <dbReference type="EMBL" id="GKH14187.1"/>
    </source>
</evidence>
<name>A0A1Y3V0M1_BACUN</name>
<keyword evidence="4 5" id="KW-0472">Membrane</keyword>
<feature type="transmembrane region" description="Helical" evidence="5">
    <location>
        <begin position="398"/>
        <end position="419"/>
    </location>
</feature>
<evidence type="ECO:0000256" key="1">
    <source>
        <dbReference type="ARBA" id="ARBA00004141"/>
    </source>
</evidence>
<feature type="transmembrane region" description="Helical" evidence="5">
    <location>
        <begin position="126"/>
        <end position="145"/>
    </location>
</feature>
<proteinExistence type="predicted"/>
<evidence type="ECO:0000313" key="8">
    <source>
        <dbReference type="Proteomes" id="UP000196329"/>
    </source>
</evidence>
<dbReference type="EMBL" id="NFHS01000004">
    <property type="protein sequence ID" value="OUN54611.1"/>
    <property type="molecule type" value="Genomic_DNA"/>
</dbReference>
<dbReference type="InterPro" id="IPR052556">
    <property type="entry name" value="PolySynth_Transporter"/>
</dbReference>
<dbReference type="CDD" id="cd13128">
    <property type="entry name" value="MATE_Wzx_like"/>
    <property type="match status" value="1"/>
</dbReference>
<dbReference type="InterPro" id="IPR002797">
    <property type="entry name" value="Polysacc_synth"/>
</dbReference>
<dbReference type="Proteomes" id="UP001055048">
    <property type="component" value="Unassembled WGS sequence"/>
</dbReference>
<reference evidence="8" key="1">
    <citation type="submission" date="2017-04" db="EMBL/GenBank/DDBJ databases">
        <title>Function of individual gut microbiota members based on whole genome sequencing of pure cultures obtained from chicken caecum.</title>
        <authorList>
            <person name="Medvecky M."/>
            <person name="Cejkova D."/>
            <person name="Polansky O."/>
            <person name="Karasova D."/>
            <person name="Kubasova T."/>
            <person name="Cizek A."/>
            <person name="Rychlik I."/>
        </authorList>
    </citation>
    <scope>NUCLEOTIDE SEQUENCE [LARGE SCALE GENOMIC DNA]</scope>
    <source>
        <strain evidence="8">An67</strain>
    </source>
</reference>
<gene>
    <name evidence="7" type="ORF">B5G17_08725</name>
    <name evidence="6" type="ORF">CE91St12_23970</name>
</gene>
<sequence length="446" mass="50293">MNPFVRFKKIKQNIGGNTIKILSNVAWAMGGKIVNMAGTLLVGILVARYLGPEQYGLMNYVISYVSIFSVLSTFGLDNIEIRELSRKPENKNIILGTCLRIRIVCSTMAFLVILVTLMIFEADRFTALMIICYSLTLYSNCFNLVRNYFTSIVKNEYVVKSEIARTIIGASIKIVLLLIKAPLEYFIIATLFDTFLVASGYCLSYKKTIGNISLWKYDKSIVPYFLKQSFPLVLSGAAVVIYQKIDQVMIGNMIDNESVGYFATAGKFLDLTLFLPTVLTQTITPLLVKVRETGTKEEYENKKKAFVSITVWISILLALFTSVCSHWLIYLTFGEKYSLAVPILQILAWKTIGMALSSSAGQIIIMEGLQKWAFIRNMLGCFICIGLNYILIPKYGTIGAAYVTIITLIFSGCLANILIPPYYNVFKIQLYSIVFGWKYLFRLNFK</sequence>
<feature type="transmembrane region" description="Helical" evidence="5">
    <location>
        <begin position="99"/>
        <end position="120"/>
    </location>
</feature>
<evidence type="ECO:0000256" key="5">
    <source>
        <dbReference type="SAM" id="Phobius"/>
    </source>
</evidence>
<evidence type="ECO:0000256" key="2">
    <source>
        <dbReference type="ARBA" id="ARBA00022692"/>
    </source>
</evidence>
<reference evidence="6" key="3">
    <citation type="submission" date="2022-01" db="EMBL/GenBank/DDBJ databases">
        <title>Novel bile acid biosynthetic pathways are enriched in the microbiome of centenarians.</title>
        <authorList>
            <person name="Sato Y."/>
            <person name="Atarashi K."/>
            <person name="Plichta R.D."/>
            <person name="Arai Y."/>
            <person name="Sasajima S."/>
            <person name="Kearney M.S."/>
            <person name="Suda W."/>
            <person name="Takeshita K."/>
            <person name="Sasaki T."/>
            <person name="Okamoto S."/>
            <person name="Skelly N.A."/>
            <person name="Okamura Y."/>
            <person name="Vlamakis H."/>
            <person name="Li Y."/>
            <person name="Tanoue T."/>
            <person name="Takei H."/>
            <person name="Nittono H."/>
            <person name="Narushima S."/>
            <person name="Irie J."/>
            <person name="Itoh H."/>
            <person name="Moriya K."/>
            <person name="Sugiura Y."/>
            <person name="Suematsu M."/>
            <person name="Moritoki N."/>
            <person name="Shibata S."/>
            <person name="Littman R.D."/>
            <person name="Fischbach A.M."/>
            <person name="Uwamino Y."/>
            <person name="Inoue T."/>
            <person name="Honda A."/>
            <person name="Hattori M."/>
            <person name="Murai T."/>
            <person name="Xavier J.R."/>
            <person name="Hirose N."/>
            <person name="Honda K."/>
        </authorList>
    </citation>
    <scope>NUCLEOTIDE SEQUENCE</scope>
    <source>
        <strain evidence="6">CE91-St12</strain>
    </source>
</reference>
<feature type="transmembrane region" description="Helical" evidence="5">
    <location>
        <begin position="224"/>
        <end position="245"/>
    </location>
</feature>
<dbReference type="PANTHER" id="PTHR43424">
    <property type="entry name" value="LOCUS PUTATIVE PROTEIN 1-RELATED"/>
    <property type="match status" value="1"/>
</dbReference>
<dbReference type="Proteomes" id="UP000196329">
    <property type="component" value="Unassembled WGS sequence"/>
</dbReference>
<dbReference type="PANTHER" id="PTHR43424:SF1">
    <property type="entry name" value="LOCUS PUTATIVE PROTEIN 1-RELATED"/>
    <property type="match status" value="1"/>
</dbReference>
<feature type="transmembrane region" description="Helical" evidence="5">
    <location>
        <begin position="339"/>
        <end position="361"/>
    </location>
</feature>
<keyword evidence="2 5" id="KW-0812">Transmembrane</keyword>
<keyword evidence="3 5" id="KW-1133">Transmembrane helix</keyword>
<comment type="caution">
    <text evidence="7">The sequence shown here is derived from an EMBL/GenBank/DDBJ whole genome shotgun (WGS) entry which is preliminary data.</text>
</comment>
<protein>
    <submittedName>
        <fullName evidence="6">O-unit flippase</fullName>
    </submittedName>
    <submittedName>
        <fullName evidence="7">Polysaccharide biosynthesis protein</fullName>
    </submittedName>
</protein>
<dbReference type="GO" id="GO:0016020">
    <property type="term" value="C:membrane"/>
    <property type="evidence" value="ECO:0007669"/>
    <property type="project" value="UniProtKB-SubCell"/>
</dbReference>
<feature type="transmembrane region" description="Helical" evidence="5">
    <location>
        <begin position="21"/>
        <end position="51"/>
    </location>
</feature>
<evidence type="ECO:0000256" key="4">
    <source>
        <dbReference type="ARBA" id="ARBA00023136"/>
    </source>
</evidence>
<evidence type="ECO:0000313" key="7">
    <source>
        <dbReference type="EMBL" id="OUN54611.1"/>
    </source>
</evidence>
<comment type="subcellular location">
    <subcellularLocation>
        <location evidence="1">Membrane</location>
        <topology evidence="1">Multi-pass membrane protein</topology>
    </subcellularLocation>
</comment>
<evidence type="ECO:0000256" key="3">
    <source>
        <dbReference type="ARBA" id="ARBA00022989"/>
    </source>
</evidence>
<reference evidence="7" key="2">
    <citation type="journal article" date="2018" name="BMC Genomics">
        <title>Whole genome sequencing and function prediction of 133 gut anaerobes isolated from chicken caecum in pure cultures.</title>
        <authorList>
            <person name="Medvecky M."/>
            <person name="Cejkova D."/>
            <person name="Polansky O."/>
            <person name="Karasova D."/>
            <person name="Kubasova T."/>
            <person name="Cizek A."/>
            <person name="Rychlik I."/>
        </authorList>
    </citation>
    <scope>NUCLEOTIDE SEQUENCE</scope>
    <source>
        <strain evidence="7">An67</strain>
    </source>
</reference>
<feature type="transmembrane region" description="Helical" evidence="5">
    <location>
        <begin position="373"/>
        <end position="392"/>
    </location>
</feature>